<dbReference type="PROSITE" id="PS01321">
    <property type="entry name" value="RUVC"/>
    <property type="match status" value="1"/>
</dbReference>
<dbReference type="InterPro" id="IPR036397">
    <property type="entry name" value="RNaseH_sf"/>
</dbReference>
<evidence type="ECO:0000256" key="13">
    <source>
        <dbReference type="HAMAP-Rule" id="MF_00034"/>
    </source>
</evidence>
<keyword evidence="3 13" id="KW-0540">Nuclease</keyword>
<dbReference type="EC" id="3.1.21.10" evidence="13 14"/>
<organism evidence="16 17">
    <name type="scientific">Pelagibius litoralis</name>
    <dbReference type="NCBI Taxonomy" id="374515"/>
    <lineage>
        <taxon>Bacteria</taxon>
        <taxon>Pseudomonadati</taxon>
        <taxon>Pseudomonadota</taxon>
        <taxon>Alphaproteobacteria</taxon>
        <taxon>Rhodospirillales</taxon>
        <taxon>Rhodovibrionaceae</taxon>
        <taxon>Pelagibius</taxon>
    </lineage>
</organism>
<dbReference type="Pfam" id="PF02075">
    <property type="entry name" value="RuvC"/>
    <property type="match status" value="1"/>
</dbReference>
<evidence type="ECO:0000256" key="2">
    <source>
        <dbReference type="ARBA" id="ARBA00022490"/>
    </source>
</evidence>
<keyword evidence="7 13" id="KW-0378">Hydrolase</keyword>
<keyword evidence="4 13" id="KW-0479">Metal-binding</keyword>
<dbReference type="InterPro" id="IPR002176">
    <property type="entry name" value="X-over_junc_endoDNase_RuvC"/>
</dbReference>
<dbReference type="GO" id="GO:0048476">
    <property type="term" value="C:Holliday junction resolvase complex"/>
    <property type="evidence" value="ECO:0007669"/>
    <property type="project" value="UniProtKB-UniRule"/>
</dbReference>
<keyword evidence="11 13" id="KW-0234">DNA repair</keyword>
<comment type="subcellular location">
    <subcellularLocation>
        <location evidence="13">Cytoplasm</location>
    </subcellularLocation>
</comment>
<dbReference type="GO" id="GO:0003677">
    <property type="term" value="F:DNA binding"/>
    <property type="evidence" value="ECO:0007669"/>
    <property type="project" value="UniProtKB-KW"/>
</dbReference>
<evidence type="ECO:0000256" key="1">
    <source>
        <dbReference type="ARBA" id="ARBA00009518"/>
    </source>
</evidence>
<keyword evidence="2 13" id="KW-0963">Cytoplasm</keyword>
<dbReference type="PANTHER" id="PTHR30194">
    <property type="entry name" value="CROSSOVER JUNCTION ENDODEOXYRIBONUCLEASE RUVC"/>
    <property type="match status" value="1"/>
</dbReference>
<reference evidence="16" key="1">
    <citation type="submission" date="2020-03" db="EMBL/GenBank/DDBJ databases">
        <title>Genome of Pelagibius litoralis DSM 21314T.</title>
        <authorList>
            <person name="Wang G."/>
        </authorList>
    </citation>
    <scope>NUCLEOTIDE SEQUENCE</scope>
    <source>
        <strain evidence="16">DSM 21314</strain>
    </source>
</reference>
<keyword evidence="17" id="KW-1185">Reference proteome</keyword>
<keyword evidence="6 13" id="KW-0227">DNA damage</keyword>
<evidence type="ECO:0000256" key="10">
    <source>
        <dbReference type="ARBA" id="ARBA00023172"/>
    </source>
</evidence>
<protein>
    <recommendedName>
        <fullName evidence="13 14">Crossover junction endodeoxyribonuclease RuvC</fullName>
        <ecNumber evidence="13 14">3.1.21.10</ecNumber>
    </recommendedName>
    <alternativeName>
        <fullName evidence="13">Holliday junction nuclease RuvC</fullName>
    </alternativeName>
    <alternativeName>
        <fullName evidence="13">Holliday junction resolvase RuvC</fullName>
    </alternativeName>
</protein>
<evidence type="ECO:0000256" key="12">
    <source>
        <dbReference type="ARBA" id="ARBA00029354"/>
    </source>
</evidence>
<feature type="binding site" evidence="13">
    <location>
        <position position="7"/>
    </location>
    <ligand>
        <name>Mg(2+)</name>
        <dbReference type="ChEBI" id="CHEBI:18420"/>
        <label>1</label>
    </ligand>
</feature>
<feature type="active site" evidence="13">
    <location>
        <position position="139"/>
    </location>
</feature>
<comment type="caution">
    <text evidence="16">The sequence shown here is derived from an EMBL/GenBank/DDBJ whole genome shotgun (WGS) entry which is preliminary data.</text>
</comment>
<dbReference type="InterPro" id="IPR020563">
    <property type="entry name" value="X-over_junc_endoDNase_Mg_BS"/>
</dbReference>
<dbReference type="GO" id="GO:0006281">
    <property type="term" value="P:DNA repair"/>
    <property type="evidence" value="ECO:0007669"/>
    <property type="project" value="UniProtKB-UniRule"/>
</dbReference>
<evidence type="ECO:0000256" key="7">
    <source>
        <dbReference type="ARBA" id="ARBA00022801"/>
    </source>
</evidence>
<evidence type="ECO:0000256" key="11">
    <source>
        <dbReference type="ARBA" id="ARBA00023204"/>
    </source>
</evidence>
<dbReference type="NCBIfam" id="TIGR00228">
    <property type="entry name" value="ruvC"/>
    <property type="match status" value="1"/>
</dbReference>
<sequence>MRVLGLDPGLRNTGWGVIEADGNHLRHLGNGVVVSDAKADLAERLLQLHRGIAEVVESYAPDFAAVEVTLANKNPSSTLKLGMARGIALLTPALAGLPVAEYLPMIVKKAVVGTGHADKKQVEMMVGRLLPGCAIAAPDAADALAVAICHSHHHATGRRWAAGSEDPLKTAPRAASGPGRAVSGGSL</sequence>
<evidence type="ECO:0000256" key="9">
    <source>
        <dbReference type="ARBA" id="ARBA00023125"/>
    </source>
</evidence>
<comment type="cofactor">
    <cofactor evidence="13">
        <name>Mg(2+)</name>
        <dbReference type="ChEBI" id="CHEBI:18420"/>
    </cofactor>
    <text evidence="13">Binds 2 Mg(2+) ion per subunit.</text>
</comment>
<evidence type="ECO:0000256" key="3">
    <source>
        <dbReference type="ARBA" id="ARBA00022722"/>
    </source>
</evidence>
<feature type="active site" evidence="13">
    <location>
        <position position="7"/>
    </location>
</feature>
<evidence type="ECO:0000313" key="16">
    <source>
        <dbReference type="EMBL" id="NIA70497.1"/>
    </source>
</evidence>
<keyword evidence="10 13" id="KW-0233">DNA recombination</keyword>
<dbReference type="GO" id="GO:0006310">
    <property type="term" value="P:DNA recombination"/>
    <property type="evidence" value="ECO:0007669"/>
    <property type="project" value="UniProtKB-UniRule"/>
</dbReference>
<dbReference type="SUPFAM" id="SSF53098">
    <property type="entry name" value="Ribonuclease H-like"/>
    <property type="match status" value="1"/>
</dbReference>
<dbReference type="GO" id="GO:0009432">
    <property type="term" value="P:SOS response"/>
    <property type="evidence" value="ECO:0007669"/>
    <property type="project" value="UniProtKB-ARBA"/>
</dbReference>
<dbReference type="FunFam" id="3.30.420.10:FF:000002">
    <property type="entry name" value="Crossover junction endodeoxyribonuclease RuvC"/>
    <property type="match status" value="1"/>
</dbReference>
<dbReference type="EMBL" id="JAAQPH010000014">
    <property type="protein sequence ID" value="NIA70497.1"/>
    <property type="molecule type" value="Genomic_DNA"/>
</dbReference>
<proteinExistence type="inferred from homology"/>
<dbReference type="HAMAP" id="MF_00034">
    <property type="entry name" value="RuvC"/>
    <property type="match status" value="1"/>
</dbReference>
<comment type="catalytic activity">
    <reaction evidence="12 13">
        <text>Endonucleolytic cleavage at a junction such as a reciprocal single-stranded crossover between two homologous DNA duplexes (Holliday junction).</text>
        <dbReference type="EC" id="3.1.21.10"/>
    </reaction>
</comment>
<dbReference type="PRINTS" id="PR00696">
    <property type="entry name" value="RSOLVASERUVC"/>
</dbReference>
<comment type="similarity">
    <text evidence="1 13">Belongs to the RuvC family.</text>
</comment>
<dbReference type="GO" id="GO:0008821">
    <property type="term" value="F:crossover junction DNA endonuclease activity"/>
    <property type="evidence" value="ECO:0007669"/>
    <property type="project" value="UniProtKB-UniRule"/>
</dbReference>
<dbReference type="CDD" id="cd16962">
    <property type="entry name" value="RuvC"/>
    <property type="match status" value="1"/>
</dbReference>
<dbReference type="Proteomes" id="UP000761264">
    <property type="component" value="Unassembled WGS sequence"/>
</dbReference>
<feature type="binding site" evidence="13">
    <location>
        <position position="139"/>
    </location>
    <ligand>
        <name>Mg(2+)</name>
        <dbReference type="ChEBI" id="CHEBI:18420"/>
        <label>1</label>
    </ligand>
</feature>
<evidence type="ECO:0000313" key="17">
    <source>
        <dbReference type="Proteomes" id="UP000761264"/>
    </source>
</evidence>
<dbReference type="GO" id="GO:0000287">
    <property type="term" value="F:magnesium ion binding"/>
    <property type="evidence" value="ECO:0007669"/>
    <property type="project" value="UniProtKB-UniRule"/>
</dbReference>
<evidence type="ECO:0000256" key="6">
    <source>
        <dbReference type="ARBA" id="ARBA00022763"/>
    </source>
</evidence>
<feature type="region of interest" description="Disordered" evidence="15">
    <location>
        <begin position="159"/>
        <end position="187"/>
    </location>
</feature>
<dbReference type="PANTHER" id="PTHR30194:SF3">
    <property type="entry name" value="CROSSOVER JUNCTION ENDODEOXYRIBONUCLEASE RUVC"/>
    <property type="match status" value="1"/>
</dbReference>
<comment type="subunit">
    <text evidence="13">Homodimer which binds Holliday junction (HJ) DNA. The HJ becomes 2-fold symmetrical on binding to RuvC with unstacked arms; it has a different conformation from HJ DNA in complex with RuvA. In the full resolvosome a probable DNA-RuvA(4)-RuvB(12)-RuvC(2) complex forms which resolves the HJ.</text>
</comment>
<dbReference type="GO" id="GO:0005737">
    <property type="term" value="C:cytoplasm"/>
    <property type="evidence" value="ECO:0007669"/>
    <property type="project" value="UniProtKB-SubCell"/>
</dbReference>
<keyword evidence="5 13" id="KW-0255">Endonuclease</keyword>
<evidence type="ECO:0000256" key="15">
    <source>
        <dbReference type="SAM" id="MobiDB-lite"/>
    </source>
</evidence>
<evidence type="ECO:0000256" key="5">
    <source>
        <dbReference type="ARBA" id="ARBA00022759"/>
    </source>
</evidence>
<gene>
    <name evidence="13 16" type="primary">ruvC</name>
    <name evidence="16" type="ORF">HBA54_18025</name>
</gene>
<evidence type="ECO:0000256" key="8">
    <source>
        <dbReference type="ARBA" id="ARBA00022842"/>
    </source>
</evidence>
<keyword evidence="8 13" id="KW-0460">Magnesium</keyword>
<dbReference type="InterPro" id="IPR012337">
    <property type="entry name" value="RNaseH-like_sf"/>
</dbReference>
<comment type="function">
    <text evidence="13">The RuvA-RuvB-RuvC complex processes Holliday junction (HJ) DNA during genetic recombination and DNA repair. Endonuclease that resolves HJ intermediates. Cleaves cruciform DNA by making single-stranded nicks across the HJ at symmetrical positions within the homologous arms, yielding a 5'-phosphate and a 3'-hydroxyl group; requires a central core of homology in the junction. The consensus cleavage sequence is 5'-(A/T)TT(C/G)-3'. Cleavage occurs on the 3'-side of the TT dinucleotide at the point of strand exchange. HJ branch migration catalyzed by RuvA-RuvB allows RuvC to scan DNA until it finds its consensus sequence, where it cleaves and resolves the cruciform DNA.</text>
</comment>
<dbReference type="Gene3D" id="3.30.420.10">
    <property type="entry name" value="Ribonuclease H-like superfamily/Ribonuclease H"/>
    <property type="match status" value="1"/>
</dbReference>
<accession>A0A967KAI4</accession>
<keyword evidence="9 13" id="KW-0238">DNA-binding</keyword>
<dbReference type="RefSeq" id="WP_167227160.1">
    <property type="nucleotide sequence ID" value="NZ_JAAQPH010000014.1"/>
</dbReference>
<feature type="binding site" evidence="13">
    <location>
        <position position="67"/>
    </location>
    <ligand>
        <name>Mg(2+)</name>
        <dbReference type="ChEBI" id="CHEBI:18420"/>
        <label>2</label>
    </ligand>
</feature>
<name>A0A967KAI4_9PROT</name>
<evidence type="ECO:0000256" key="4">
    <source>
        <dbReference type="ARBA" id="ARBA00022723"/>
    </source>
</evidence>
<feature type="active site" evidence="13">
    <location>
        <position position="67"/>
    </location>
</feature>
<evidence type="ECO:0000256" key="14">
    <source>
        <dbReference type="NCBIfam" id="TIGR00228"/>
    </source>
</evidence>
<dbReference type="AlphaFoldDB" id="A0A967KAI4"/>